<keyword evidence="2" id="KW-1185">Reference proteome</keyword>
<dbReference type="AlphaFoldDB" id="A0A931FPM5"/>
<dbReference type="EMBL" id="JADQDO010000003">
    <property type="protein sequence ID" value="MBF9233647.1"/>
    <property type="molecule type" value="Genomic_DNA"/>
</dbReference>
<organism evidence="1 2">
    <name type="scientific">Microvirga alba</name>
    <dbReference type="NCBI Taxonomy" id="2791025"/>
    <lineage>
        <taxon>Bacteria</taxon>
        <taxon>Pseudomonadati</taxon>
        <taxon>Pseudomonadota</taxon>
        <taxon>Alphaproteobacteria</taxon>
        <taxon>Hyphomicrobiales</taxon>
        <taxon>Methylobacteriaceae</taxon>
        <taxon>Microvirga</taxon>
    </lineage>
</organism>
<proteinExistence type="predicted"/>
<evidence type="ECO:0000313" key="2">
    <source>
        <dbReference type="Proteomes" id="UP000599312"/>
    </source>
</evidence>
<dbReference type="RefSeq" id="WP_196271637.1">
    <property type="nucleotide sequence ID" value="NZ_JADQDO010000003.1"/>
</dbReference>
<evidence type="ECO:0000313" key="1">
    <source>
        <dbReference type="EMBL" id="MBF9233647.1"/>
    </source>
</evidence>
<reference evidence="1" key="1">
    <citation type="submission" date="2020-11" db="EMBL/GenBank/DDBJ databases">
        <authorList>
            <person name="Kim M.K."/>
        </authorList>
    </citation>
    <scope>NUCLEOTIDE SEQUENCE</scope>
    <source>
        <strain evidence="1">BT350</strain>
    </source>
</reference>
<dbReference type="Proteomes" id="UP000599312">
    <property type="component" value="Unassembled WGS sequence"/>
</dbReference>
<sequence>MMPDFSKLYEDLKRTRDEIKLKIHLGSKDLRDEWSDLEKRWSAFENKAELERSTKDVSDAVKTLGSELKDAFTRVRKAL</sequence>
<gene>
    <name evidence="1" type="ORF">I2H38_09700</name>
</gene>
<comment type="caution">
    <text evidence="1">The sequence shown here is derived from an EMBL/GenBank/DDBJ whole genome shotgun (WGS) entry which is preliminary data.</text>
</comment>
<protein>
    <submittedName>
        <fullName evidence="1">Uncharacterized protein</fullName>
    </submittedName>
</protein>
<name>A0A931FPM5_9HYPH</name>
<accession>A0A931FPM5</accession>